<comment type="caution">
    <text evidence="2">The sequence shown here is derived from an EMBL/GenBank/DDBJ whole genome shotgun (WGS) entry which is preliminary data.</text>
</comment>
<feature type="transmembrane region" description="Helical" evidence="1">
    <location>
        <begin position="20"/>
        <end position="40"/>
    </location>
</feature>
<evidence type="ECO:0000313" key="3">
    <source>
        <dbReference type="Proteomes" id="UP001208041"/>
    </source>
</evidence>
<protein>
    <submittedName>
        <fullName evidence="2">Uncharacterized protein</fullName>
    </submittedName>
</protein>
<keyword evidence="1" id="KW-0812">Transmembrane</keyword>
<keyword evidence="3" id="KW-1185">Reference proteome</keyword>
<reference evidence="2" key="1">
    <citation type="submission" date="2022-10" db="EMBL/GenBank/DDBJ databases">
        <authorList>
            <person name="Yue Y."/>
        </authorList>
    </citation>
    <scope>NUCLEOTIDE SEQUENCE</scope>
    <source>
        <strain evidence="2">Z654</strain>
    </source>
</reference>
<dbReference type="RefSeq" id="WP_263952565.1">
    <property type="nucleotide sequence ID" value="NZ_JAOYFC010000001.1"/>
</dbReference>
<organism evidence="2 3">
    <name type="scientific">Halocynthiibacter halioticoli</name>
    <dbReference type="NCBI Taxonomy" id="2986804"/>
    <lineage>
        <taxon>Bacteria</taxon>
        <taxon>Pseudomonadati</taxon>
        <taxon>Pseudomonadota</taxon>
        <taxon>Alphaproteobacteria</taxon>
        <taxon>Rhodobacterales</taxon>
        <taxon>Paracoccaceae</taxon>
        <taxon>Halocynthiibacter</taxon>
    </lineage>
</organism>
<dbReference type="AlphaFoldDB" id="A0AAE3IX63"/>
<name>A0AAE3IX63_9RHOB</name>
<evidence type="ECO:0000256" key="1">
    <source>
        <dbReference type="SAM" id="Phobius"/>
    </source>
</evidence>
<dbReference type="Proteomes" id="UP001208041">
    <property type="component" value="Unassembled WGS sequence"/>
</dbReference>
<keyword evidence="1" id="KW-0472">Membrane</keyword>
<gene>
    <name evidence="2" type="ORF">OH136_04090</name>
</gene>
<dbReference type="EMBL" id="JAOYFC010000001">
    <property type="protein sequence ID" value="MCV6823728.1"/>
    <property type="molecule type" value="Genomic_DNA"/>
</dbReference>
<sequence>MSATAQISEKPVRMTKVVEWGVFGFGFVSLALAIAMTVFAPDLPAAQNTAAAIDNGLTVERVNL</sequence>
<proteinExistence type="predicted"/>
<evidence type="ECO:0000313" key="2">
    <source>
        <dbReference type="EMBL" id="MCV6823728.1"/>
    </source>
</evidence>
<accession>A0AAE3IX63</accession>
<keyword evidence="1" id="KW-1133">Transmembrane helix</keyword>